<feature type="transmembrane region" description="Helical" evidence="2">
    <location>
        <begin position="81"/>
        <end position="101"/>
    </location>
</feature>
<keyword evidence="5" id="KW-1185">Reference proteome</keyword>
<feature type="transmembrane region" description="Helical" evidence="2">
    <location>
        <begin position="42"/>
        <end position="61"/>
    </location>
</feature>
<evidence type="ECO:0000256" key="1">
    <source>
        <dbReference type="SAM" id="MobiDB-lite"/>
    </source>
</evidence>
<keyword evidence="2" id="KW-0812">Transmembrane</keyword>
<protein>
    <submittedName>
        <fullName evidence="4">DUF4129 domain-containing protein</fullName>
    </submittedName>
</protein>
<evidence type="ECO:0000256" key="2">
    <source>
        <dbReference type="SAM" id="Phobius"/>
    </source>
</evidence>
<keyword evidence="2" id="KW-0472">Membrane</keyword>
<proteinExistence type="predicted"/>
<feature type="transmembrane region" description="Helical" evidence="2">
    <location>
        <begin position="183"/>
        <end position="205"/>
    </location>
</feature>
<evidence type="ECO:0000313" key="4">
    <source>
        <dbReference type="EMBL" id="MBZ6152198.1"/>
    </source>
</evidence>
<feature type="region of interest" description="Disordered" evidence="1">
    <location>
        <begin position="1"/>
        <end position="42"/>
    </location>
</feature>
<reference evidence="4 5" key="1">
    <citation type="submission" date="2021-06" db="EMBL/GenBank/DDBJ databases">
        <title>Ecological speciation of a Streptomyces species isolated from different habitats and geographic origins.</title>
        <authorList>
            <person name="Wang J."/>
        </authorList>
    </citation>
    <scope>NUCLEOTIDE SEQUENCE [LARGE SCALE GENOMIC DNA]</scope>
    <source>
        <strain evidence="4 5">FXJ8.012</strain>
    </source>
</reference>
<dbReference type="Pfam" id="PF13559">
    <property type="entry name" value="DUF4129"/>
    <property type="match status" value="1"/>
</dbReference>
<accession>A0ABS7W2H9</accession>
<name>A0ABS7W2H9_STROV</name>
<dbReference type="Proteomes" id="UP000758701">
    <property type="component" value="Unassembled WGS sequence"/>
</dbReference>
<dbReference type="EMBL" id="JAHSTP010000004">
    <property type="protein sequence ID" value="MBZ6152198.1"/>
    <property type="molecule type" value="Genomic_DNA"/>
</dbReference>
<feature type="region of interest" description="Disordered" evidence="1">
    <location>
        <begin position="153"/>
        <end position="175"/>
    </location>
</feature>
<evidence type="ECO:0000313" key="5">
    <source>
        <dbReference type="Proteomes" id="UP000758701"/>
    </source>
</evidence>
<evidence type="ECO:0000259" key="3">
    <source>
        <dbReference type="Pfam" id="PF13559"/>
    </source>
</evidence>
<feature type="domain" description="Protein-glutamine gamma-glutamyltransferase-like C-terminal" evidence="3">
    <location>
        <begin position="259"/>
        <end position="328"/>
    </location>
</feature>
<feature type="transmembrane region" description="Helical" evidence="2">
    <location>
        <begin position="122"/>
        <end position="144"/>
    </location>
</feature>
<feature type="compositionally biased region" description="Basic and acidic residues" evidence="1">
    <location>
        <begin position="17"/>
        <end position="33"/>
    </location>
</feature>
<dbReference type="InterPro" id="IPR025403">
    <property type="entry name" value="TgpA-like_C"/>
</dbReference>
<sequence>MRHGERTGPGGPSGHGEPTKRPEQAGHSAHPDPPEQPGHRPVSGAVVAAGVVGLLAVAALALRPAEALLHSGKGPLGRLGIVTIAAAVAWTFGTMLVVQRLRPRFGADRMSLPPVEERLREAAGPLLLAAAGAVGVLTLVLHGFTRDSTISVPQPAVPTAVPSPSASAETVPPQDTGDSGFSVPLHLVLGLLAALVLVLVVLAVVRRLRRFGLRMPQLPGPAGAVPEDEDARLLLSAVRSGRRALADTGADARAAVIACYAAMEDALVASGVPRHASDSPADLLTRTAEAGLAPGRAAPRLAALFREARYSSHPMDASHREAAADALEEIASLLRDRAAAGGREPEAGR</sequence>
<comment type="caution">
    <text evidence="4">The sequence shown here is derived from an EMBL/GenBank/DDBJ whole genome shotgun (WGS) entry which is preliminary data.</text>
</comment>
<feature type="compositionally biased region" description="Low complexity" evidence="1">
    <location>
        <begin position="153"/>
        <end position="173"/>
    </location>
</feature>
<organism evidence="4 5">
    <name type="scientific">Streptomyces olivaceus</name>
    <dbReference type="NCBI Taxonomy" id="47716"/>
    <lineage>
        <taxon>Bacteria</taxon>
        <taxon>Bacillati</taxon>
        <taxon>Actinomycetota</taxon>
        <taxon>Actinomycetes</taxon>
        <taxon>Kitasatosporales</taxon>
        <taxon>Streptomycetaceae</taxon>
        <taxon>Streptomyces</taxon>
    </lineage>
</organism>
<gene>
    <name evidence="4" type="ORF">KVH32_13660</name>
</gene>
<keyword evidence="2" id="KW-1133">Transmembrane helix</keyword>